<dbReference type="Gene3D" id="3.60.10.10">
    <property type="entry name" value="Endonuclease/exonuclease/phosphatase"/>
    <property type="match status" value="1"/>
</dbReference>
<proteinExistence type="predicted"/>
<protein>
    <submittedName>
        <fullName evidence="1">Uncharacterized protein</fullName>
    </submittedName>
</protein>
<name>A0A8J9Y5L1_9NEOP</name>
<gene>
    <name evidence="1" type="ORF">BINO364_LOCUS1273</name>
</gene>
<keyword evidence="2" id="KW-1185">Reference proteome</keyword>
<dbReference type="OrthoDB" id="8069600at2759"/>
<dbReference type="Proteomes" id="UP000838878">
    <property type="component" value="Chromosome 1"/>
</dbReference>
<feature type="non-terminal residue" evidence="1">
    <location>
        <position position="107"/>
    </location>
</feature>
<dbReference type="EMBL" id="OV170221">
    <property type="protein sequence ID" value="CAH0714195.1"/>
    <property type="molecule type" value="Genomic_DNA"/>
</dbReference>
<organism evidence="1 2">
    <name type="scientific">Brenthis ino</name>
    <name type="common">lesser marbled fritillary</name>
    <dbReference type="NCBI Taxonomy" id="405034"/>
    <lineage>
        <taxon>Eukaryota</taxon>
        <taxon>Metazoa</taxon>
        <taxon>Ecdysozoa</taxon>
        <taxon>Arthropoda</taxon>
        <taxon>Hexapoda</taxon>
        <taxon>Insecta</taxon>
        <taxon>Pterygota</taxon>
        <taxon>Neoptera</taxon>
        <taxon>Endopterygota</taxon>
        <taxon>Lepidoptera</taxon>
        <taxon>Glossata</taxon>
        <taxon>Ditrysia</taxon>
        <taxon>Papilionoidea</taxon>
        <taxon>Nymphalidae</taxon>
        <taxon>Heliconiinae</taxon>
        <taxon>Argynnini</taxon>
        <taxon>Brenthis</taxon>
    </lineage>
</organism>
<sequence length="107" mass="12401">MMTKPIELPYQITRGLRTKCEEFKQNILSNDFALILVTESWFSDDFYNGEICDDRYDIFRYDRKKGTSSKNIGGGVLLCALKILQVQHRSEWTCPTVESLWVTIPSS</sequence>
<evidence type="ECO:0000313" key="2">
    <source>
        <dbReference type="Proteomes" id="UP000838878"/>
    </source>
</evidence>
<accession>A0A8J9Y5L1</accession>
<evidence type="ECO:0000313" key="1">
    <source>
        <dbReference type="EMBL" id="CAH0714195.1"/>
    </source>
</evidence>
<reference evidence="1" key="1">
    <citation type="submission" date="2021-12" db="EMBL/GenBank/DDBJ databases">
        <authorList>
            <person name="Martin H S."/>
        </authorList>
    </citation>
    <scope>NUCLEOTIDE SEQUENCE</scope>
</reference>
<dbReference type="AlphaFoldDB" id="A0A8J9Y5L1"/>
<dbReference type="InterPro" id="IPR036691">
    <property type="entry name" value="Endo/exonu/phosph_ase_sf"/>
</dbReference>